<evidence type="ECO:0000256" key="7">
    <source>
        <dbReference type="ARBA" id="ARBA00022792"/>
    </source>
</evidence>
<dbReference type="Proteomes" id="UP000784294">
    <property type="component" value="Unassembled WGS sequence"/>
</dbReference>
<evidence type="ECO:0000256" key="8">
    <source>
        <dbReference type="ARBA" id="ARBA00022982"/>
    </source>
</evidence>
<evidence type="ECO:0000256" key="1">
    <source>
        <dbReference type="ARBA" id="ARBA00003195"/>
    </source>
</evidence>
<reference evidence="11" key="1">
    <citation type="submission" date="2018-11" db="EMBL/GenBank/DDBJ databases">
        <authorList>
            <consortium name="Pathogen Informatics"/>
        </authorList>
    </citation>
    <scope>NUCLEOTIDE SEQUENCE</scope>
</reference>
<evidence type="ECO:0000256" key="9">
    <source>
        <dbReference type="ARBA" id="ARBA00023128"/>
    </source>
</evidence>
<dbReference type="OrthoDB" id="286811at2759"/>
<evidence type="ECO:0000256" key="4">
    <source>
        <dbReference type="ARBA" id="ARBA00011533"/>
    </source>
</evidence>
<organism evidence="11 12">
    <name type="scientific">Protopolystoma xenopodis</name>
    <dbReference type="NCBI Taxonomy" id="117903"/>
    <lineage>
        <taxon>Eukaryota</taxon>
        <taxon>Metazoa</taxon>
        <taxon>Spiralia</taxon>
        <taxon>Lophotrochozoa</taxon>
        <taxon>Platyhelminthes</taxon>
        <taxon>Monogenea</taxon>
        <taxon>Polyopisthocotylea</taxon>
        <taxon>Polystomatidea</taxon>
        <taxon>Polystomatidae</taxon>
        <taxon>Protopolystoma</taxon>
    </lineage>
</organism>
<keyword evidence="10" id="KW-0472">Membrane</keyword>
<comment type="caution">
    <text evidence="11">The sequence shown here is derived from an EMBL/GenBank/DDBJ whole genome shotgun (WGS) entry which is preliminary data.</text>
</comment>
<accession>A0A448WSF6</accession>
<evidence type="ECO:0000256" key="2">
    <source>
        <dbReference type="ARBA" id="ARBA00004443"/>
    </source>
</evidence>
<gene>
    <name evidence="11" type="ORF">PXEA_LOCUS12493</name>
</gene>
<evidence type="ECO:0000256" key="5">
    <source>
        <dbReference type="ARBA" id="ARBA00022448"/>
    </source>
</evidence>
<evidence type="ECO:0000256" key="6">
    <source>
        <dbReference type="ARBA" id="ARBA00022660"/>
    </source>
</evidence>
<sequence length="111" mass="12752">MQTTGLTGLRVHKSPHAALKALYGRTLRIVQTLPNDAAYRRHTEAVLTSRLKAVMMESDVLKLEKLIGGGQVEELITQANREYDLAKMMLRHKVWEPLVEEPHPDQWKWPI</sequence>
<proteinExistence type="inferred from homology"/>
<evidence type="ECO:0000256" key="10">
    <source>
        <dbReference type="ARBA" id="ARBA00023136"/>
    </source>
</evidence>
<comment type="similarity">
    <text evidence="3">Belongs to the complex I NDUFA5 subunit family.</text>
</comment>
<dbReference type="GO" id="GO:0005743">
    <property type="term" value="C:mitochondrial inner membrane"/>
    <property type="evidence" value="ECO:0007669"/>
    <property type="project" value="UniProtKB-SubCell"/>
</dbReference>
<comment type="subcellular location">
    <subcellularLocation>
        <location evidence="2">Mitochondrion inner membrane</location>
        <topology evidence="2">Peripheral membrane protein</topology>
        <orientation evidence="2">Matrix side</orientation>
    </subcellularLocation>
</comment>
<dbReference type="InterPro" id="IPR006806">
    <property type="entry name" value="NDUFA5"/>
</dbReference>
<evidence type="ECO:0000313" key="12">
    <source>
        <dbReference type="Proteomes" id="UP000784294"/>
    </source>
</evidence>
<dbReference type="PANTHER" id="PTHR12653:SF0">
    <property type="entry name" value="NADH DEHYDROGENASE [UBIQUINONE] 1 ALPHA SUBCOMPLEX SUBUNIT 5"/>
    <property type="match status" value="1"/>
</dbReference>
<evidence type="ECO:0008006" key="13">
    <source>
        <dbReference type="Google" id="ProtNLM"/>
    </source>
</evidence>
<dbReference type="GO" id="GO:0022904">
    <property type="term" value="P:respiratory electron transport chain"/>
    <property type="evidence" value="ECO:0007669"/>
    <property type="project" value="InterPro"/>
</dbReference>
<comment type="function">
    <text evidence="1">Accessory subunit of the mitochondrial membrane respiratory chain NADH dehydrogenase (Complex I), that is believed not to be involved in catalysis. Complex I functions in the transfer of electrons from NADH to the respiratory chain. The immediate electron acceptor for the enzyme is believed to be ubiquinone.</text>
</comment>
<comment type="subunit">
    <text evidence="4">Complex I is composed of 45 different subunits.</text>
</comment>
<keyword evidence="6" id="KW-0679">Respiratory chain</keyword>
<keyword evidence="5" id="KW-0813">Transport</keyword>
<dbReference type="EMBL" id="CAAALY010039844">
    <property type="protein sequence ID" value="VEL19053.1"/>
    <property type="molecule type" value="Genomic_DNA"/>
</dbReference>
<dbReference type="Pfam" id="PF04716">
    <property type="entry name" value="ETC_C1_NDUFA5"/>
    <property type="match status" value="1"/>
</dbReference>
<name>A0A448WSF6_9PLAT</name>
<dbReference type="AlphaFoldDB" id="A0A448WSF6"/>
<evidence type="ECO:0000313" key="11">
    <source>
        <dbReference type="EMBL" id="VEL19053.1"/>
    </source>
</evidence>
<keyword evidence="7" id="KW-0999">Mitochondrion inner membrane</keyword>
<keyword evidence="9" id="KW-0496">Mitochondrion</keyword>
<keyword evidence="12" id="KW-1185">Reference proteome</keyword>
<dbReference type="PANTHER" id="PTHR12653">
    <property type="entry name" value="NADH-UBIQUINONE OXIDOREDUCTASE 13 KD-B SUBUNIT"/>
    <property type="match status" value="1"/>
</dbReference>
<protein>
    <recommendedName>
        <fullName evidence="13">NADH dehydrogenase [ubiquinone] 1 alpha subcomplex subunit 5</fullName>
    </recommendedName>
</protein>
<evidence type="ECO:0000256" key="3">
    <source>
        <dbReference type="ARBA" id="ARBA00010261"/>
    </source>
</evidence>
<keyword evidence="8" id="KW-0249">Electron transport</keyword>